<dbReference type="InterPro" id="IPR036640">
    <property type="entry name" value="ABC1_TM_sf"/>
</dbReference>
<dbReference type="Pfam" id="PF00005">
    <property type="entry name" value="ABC_tran"/>
    <property type="match status" value="1"/>
</dbReference>
<dbReference type="Pfam" id="PF00664">
    <property type="entry name" value="ABC_membrane"/>
    <property type="match status" value="1"/>
</dbReference>
<dbReference type="GO" id="GO:0005524">
    <property type="term" value="F:ATP binding"/>
    <property type="evidence" value="ECO:0007669"/>
    <property type="project" value="UniProtKB-KW"/>
</dbReference>
<keyword evidence="6 12" id="KW-0067">ATP-binding</keyword>
<dbReference type="AlphaFoldDB" id="A0A1G9VQF8"/>
<evidence type="ECO:0000256" key="7">
    <source>
        <dbReference type="ARBA" id="ARBA00022989"/>
    </source>
</evidence>
<feature type="transmembrane region" description="Helical" evidence="9">
    <location>
        <begin position="280"/>
        <end position="298"/>
    </location>
</feature>
<dbReference type="OrthoDB" id="9806127at2"/>
<sequence>MLLKTLRHYLRPYVGPLTIVFLLKIVETVAVLSLPTLNADIINDGVVRGDTHKIWSLGGVMLAITVLQGIVAIVGTYLSAKAAMGLGREMRRDIFNHVQHFNLEEVSRFGAPSLITRSTNDIQQVQMVVFMASTMMLMAPIMLVGGTIMALRVDVPLSGLLLVLIPLLLVVVGTLMSRLLPHFRVMQSRIDRVNLVMREQIQGVRVIRAFVRQKERRQVFTEANDALTDTSLRIGRLFAMLFPSVTVIMNLASIGVMWFGGLRINDGQMEVGDLTAFLNYIMQILFSVMIAVMLVTILPRAQVAANRFQEVMAVDPAIKAPAQPLHLPAPGGAAAGARGRRVRLDNVTFRYPGADSRVLAEINVDMPPGTTTAFIGSTGSGKTTLANLLPRLLDVTEGSVSVDGVDVRDLDPHELRENVATVPQKAYLFSGTIRSTLLHGRQDATDAELWDALEAAQAAGFVQALDDGLDHQVDQGGVNFSGGQRQRLAIARALVRRAGVYVFDDSFSALDYATDARLRAGLPRSTGGATIVVVAQRVASVRNADQIVVLDEGHIVGIGTHSELMDTCPTYAEIVLSQISAEEAA</sequence>
<dbReference type="Gene3D" id="3.40.50.300">
    <property type="entry name" value="P-loop containing nucleotide triphosphate hydrolases"/>
    <property type="match status" value="1"/>
</dbReference>
<feature type="transmembrane region" description="Helical" evidence="9">
    <location>
        <begin position="157"/>
        <end position="180"/>
    </location>
</feature>
<evidence type="ECO:0000256" key="8">
    <source>
        <dbReference type="ARBA" id="ARBA00023136"/>
    </source>
</evidence>
<evidence type="ECO:0000256" key="3">
    <source>
        <dbReference type="ARBA" id="ARBA00022475"/>
    </source>
</evidence>
<dbReference type="GO" id="GO:0005886">
    <property type="term" value="C:plasma membrane"/>
    <property type="evidence" value="ECO:0007669"/>
    <property type="project" value="UniProtKB-SubCell"/>
</dbReference>
<keyword evidence="3" id="KW-1003">Cell membrane</keyword>
<keyword evidence="2" id="KW-0813">Transport</keyword>
<dbReference type="CDD" id="cd18548">
    <property type="entry name" value="ABC_6TM_Tm287_like"/>
    <property type="match status" value="1"/>
</dbReference>
<dbReference type="SMART" id="SM00382">
    <property type="entry name" value="AAA"/>
    <property type="match status" value="1"/>
</dbReference>
<dbReference type="InterPro" id="IPR003593">
    <property type="entry name" value="AAA+_ATPase"/>
</dbReference>
<protein>
    <submittedName>
        <fullName evidence="12">ATP-binding cassette, subfamily B</fullName>
    </submittedName>
</protein>
<keyword evidence="7 9" id="KW-1133">Transmembrane helix</keyword>
<dbReference type="PANTHER" id="PTHR43394">
    <property type="entry name" value="ATP-DEPENDENT PERMEASE MDL1, MITOCHONDRIAL"/>
    <property type="match status" value="1"/>
</dbReference>
<proteinExistence type="predicted"/>
<evidence type="ECO:0000256" key="2">
    <source>
        <dbReference type="ARBA" id="ARBA00022448"/>
    </source>
</evidence>
<keyword evidence="8 9" id="KW-0472">Membrane</keyword>
<dbReference type="PROSITE" id="PS50893">
    <property type="entry name" value="ABC_TRANSPORTER_2"/>
    <property type="match status" value="1"/>
</dbReference>
<feature type="transmembrane region" description="Helical" evidence="9">
    <location>
        <begin position="54"/>
        <end position="80"/>
    </location>
</feature>
<feature type="domain" description="ABC transporter" evidence="10">
    <location>
        <begin position="342"/>
        <end position="577"/>
    </location>
</feature>
<dbReference type="InterPro" id="IPR003439">
    <property type="entry name" value="ABC_transporter-like_ATP-bd"/>
</dbReference>
<evidence type="ECO:0000313" key="13">
    <source>
        <dbReference type="Proteomes" id="UP000199671"/>
    </source>
</evidence>
<evidence type="ECO:0000256" key="9">
    <source>
        <dbReference type="SAM" id="Phobius"/>
    </source>
</evidence>
<evidence type="ECO:0000259" key="10">
    <source>
        <dbReference type="PROSITE" id="PS50893"/>
    </source>
</evidence>
<dbReference type="InterPro" id="IPR027417">
    <property type="entry name" value="P-loop_NTPase"/>
</dbReference>
<gene>
    <name evidence="12" type="ORF">SAMN04487766_106100</name>
</gene>
<feature type="transmembrane region" description="Helical" evidence="9">
    <location>
        <begin position="237"/>
        <end position="260"/>
    </location>
</feature>
<dbReference type="EMBL" id="FNHU01000006">
    <property type="protein sequence ID" value="SDM74419.1"/>
    <property type="molecule type" value="Genomic_DNA"/>
</dbReference>
<feature type="domain" description="ABC transmembrane type-1" evidence="11">
    <location>
        <begin position="19"/>
        <end position="300"/>
    </location>
</feature>
<dbReference type="InterPro" id="IPR039421">
    <property type="entry name" value="Type_1_exporter"/>
</dbReference>
<keyword evidence="4 9" id="KW-0812">Transmembrane</keyword>
<evidence type="ECO:0000259" key="11">
    <source>
        <dbReference type="PROSITE" id="PS50929"/>
    </source>
</evidence>
<reference evidence="12 13" key="1">
    <citation type="submission" date="2016-10" db="EMBL/GenBank/DDBJ databases">
        <authorList>
            <person name="de Groot N.N."/>
        </authorList>
    </citation>
    <scope>NUCLEOTIDE SEQUENCE [LARGE SCALE GENOMIC DNA]</scope>
    <source>
        <strain evidence="12 13">KPR-7B</strain>
    </source>
</reference>
<dbReference type="SUPFAM" id="SSF90123">
    <property type="entry name" value="ABC transporter transmembrane region"/>
    <property type="match status" value="1"/>
</dbReference>
<evidence type="ECO:0000256" key="5">
    <source>
        <dbReference type="ARBA" id="ARBA00022741"/>
    </source>
</evidence>
<dbReference type="FunFam" id="3.40.50.300:FF:000854">
    <property type="entry name" value="Multidrug ABC transporter ATP-binding protein"/>
    <property type="match status" value="1"/>
</dbReference>
<dbReference type="PROSITE" id="PS50929">
    <property type="entry name" value="ABC_TM1F"/>
    <property type="match status" value="1"/>
</dbReference>
<name>A0A1G9VQF8_9ACTO</name>
<dbReference type="GO" id="GO:0015421">
    <property type="term" value="F:ABC-type oligopeptide transporter activity"/>
    <property type="evidence" value="ECO:0007669"/>
    <property type="project" value="TreeGrafter"/>
</dbReference>
<feature type="transmembrane region" description="Helical" evidence="9">
    <location>
        <begin position="127"/>
        <end position="151"/>
    </location>
</feature>
<dbReference type="Gene3D" id="1.20.1560.10">
    <property type="entry name" value="ABC transporter type 1, transmembrane domain"/>
    <property type="match status" value="1"/>
</dbReference>
<organism evidence="12 13">
    <name type="scientific">Actinomyces ruminicola</name>
    <dbReference type="NCBI Taxonomy" id="332524"/>
    <lineage>
        <taxon>Bacteria</taxon>
        <taxon>Bacillati</taxon>
        <taxon>Actinomycetota</taxon>
        <taxon>Actinomycetes</taxon>
        <taxon>Actinomycetales</taxon>
        <taxon>Actinomycetaceae</taxon>
        <taxon>Actinomyces</taxon>
    </lineage>
</organism>
<evidence type="ECO:0000256" key="4">
    <source>
        <dbReference type="ARBA" id="ARBA00022692"/>
    </source>
</evidence>
<dbReference type="PANTHER" id="PTHR43394:SF1">
    <property type="entry name" value="ATP-BINDING CASSETTE SUB-FAMILY B MEMBER 10, MITOCHONDRIAL"/>
    <property type="match status" value="1"/>
</dbReference>
<feature type="transmembrane region" description="Helical" evidence="9">
    <location>
        <begin position="12"/>
        <end position="34"/>
    </location>
</feature>
<dbReference type="GO" id="GO:0016887">
    <property type="term" value="F:ATP hydrolysis activity"/>
    <property type="evidence" value="ECO:0007669"/>
    <property type="project" value="InterPro"/>
</dbReference>
<evidence type="ECO:0000256" key="6">
    <source>
        <dbReference type="ARBA" id="ARBA00022840"/>
    </source>
</evidence>
<dbReference type="InterPro" id="IPR017871">
    <property type="entry name" value="ABC_transporter-like_CS"/>
</dbReference>
<keyword evidence="5" id="KW-0547">Nucleotide-binding</keyword>
<dbReference type="Proteomes" id="UP000199671">
    <property type="component" value="Unassembled WGS sequence"/>
</dbReference>
<dbReference type="SUPFAM" id="SSF52540">
    <property type="entry name" value="P-loop containing nucleoside triphosphate hydrolases"/>
    <property type="match status" value="1"/>
</dbReference>
<evidence type="ECO:0000313" key="12">
    <source>
        <dbReference type="EMBL" id="SDM74419.1"/>
    </source>
</evidence>
<accession>A0A1G9VQF8</accession>
<dbReference type="RefSeq" id="WP_092609848.1">
    <property type="nucleotide sequence ID" value="NZ_FNHU01000006.1"/>
</dbReference>
<dbReference type="InterPro" id="IPR011527">
    <property type="entry name" value="ABC1_TM_dom"/>
</dbReference>
<dbReference type="PROSITE" id="PS00211">
    <property type="entry name" value="ABC_TRANSPORTER_1"/>
    <property type="match status" value="1"/>
</dbReference>
<dbReference type="FunFam" id="1.20.1560.10:FF:000040">
    <property type="entry name" value="Multidrug ABC transporter ATP-binding protein"/>
    <property type="match status" value="1"/>
</dbReference>
<evidence type="ECO:0000256" key="1">
    <source>
        <dbReference type="ARBA" id="ARBA00004651"/>
    </source>
</evidence>
<comment type="subcellular location">
    <subcellularLocation>
        <location evidence="1">Cell membrane</location>
        <topology evidence="1">Multi-pass membrane protein</topology>
    </subcellularLocation>
</comment>